<gene>
    <name evidence="1" type="ORF">WDU93_02605</name>
</gene>
<dbReference type="Proteomes" id="UP001366085">
    <property type="component" value="Unassembled WGS sequence"/>
</dbReference>
<reference evidence="1 2" key="1">
    <citation type="submission" date="2024-02" db="EMBL/GenBank/DDBJ databases">
        <authorList>
            <person name="Saticioglu I.B."/>
        </authorList>
    </citation>
    <scope>NUCLEOTIDE SEQUENCE [LARGE SCALE GENOMIC DNA]</scope>
    <source>
        <strain evidence="1 2">Mu-43</strain>
    </source>
</reference>
<dbReference type="RefSeq" id="WP_337317070.1">
    <property type="nucleotide sequence ID" value="NZ_JBBDGN010000001.1"/>
</dbReference>
<keyword evidence="2" id="KW-1185">Reference proteome</keyword>
<proteinExistence type="predicted"/>
<organism evidence="1 2">
    <name type="scientific">Microbacterium istanbulense</name>
    <dbReference type="NCBI Taxonomy" id="3122049"/>
    <lineage>
        <taxon>Bacteria</taxon>
        <taxon>Bacillati</taxon>
        <taxon>Actinomycetota</taxon>
        <taxon>Actinomycetes</taxon>
        <taxon>Micrococcales</taxon>
        <taxon>Microbacteriaceae</taxon>
        <taxon>Microbacterium</taxon>
    </lineage>
</organism>
<evidence type="ECO:0000313" key="2">
    <source>
        <dbReference type="Proteomes" id="UP001366085"/>
    </source>
</evidence>
<name>A0ABU8LI08_9MICO</name>
<accession>A0ABU8LI08</accession>
<protein>
    <recommendedName>
        <fullName evidence="3">RES domain-containing protein</fullName>
    </recommendedName>
</protein>
<comment type="caution">
    <text evidence="1">The sequence shown here is derived from an EMBL/GenBank/DDBJ whole genome shotgun (WGS) entry which is preliminary data.</text>
</comment>
<dbReference type="EMBL" id="JBBDGN010000001">
    <property type="protein sequence ID" value="MEJ1090571.1"/>
    <property type="molecule type" value="Genomic_DNA"/>
</dbReference>
<sequence>MEDNEGRLWAVETFGADGVQVRTLAPAIVRECHDKLANAQVEADMEHQGVYGNIWHRCLKEFASQLGRLPSAERVPVPGAGYSVVAFGDVVLFPWRYSRDAGVEIGSRKFAVSDARVSLFRTVNDKRGQQLDLGFEHPELTAEEMELVDKRQHEALDAVMRQYSRVVVVGYASNSSGLHNVMWGEAKLGQDGFLVFSTSESLMELASVALVDVNAEESFDSGDVPTAILEVKEAQGGSDD</sequence>
<evidence type="ECO:0000313" key="1">
    <source>
        <dbReference type="EMBL" id="MEJ1090571.1"/>
    </source>
</evidence>
<evidence type="ECO:0008006" key="3">
    <source>
        <dbReference type="Google" id="ProtNLM"/>
    </source>
</evidence>